<organism evidence="1 2">
    <name type="scientific">Dendrobium chrysotoxum</name>
    <name type="common">Orchid</name>
    <dbReference type="NCBI Taxonomy" id="161865"/>
    <lineage>
        <taxon>Eukaryota</taxon>
        <taxon>Viridiplantae</taxon>
        <taxon>Streptophyta</taxon>
        <taxon>Embryophyta</taxon>
        <taxon>Tracheophyta</taxon>
        <taxon>Spermatophyta</taxon>
        <taxon>Magnoliopsida</taxon>
        <taxon>Liliopsida</taxon>
        <taxon>Asparagales</taxon>
        <taxon>Orchidaceae</taxon>
        <taxon>Epidendroideae</taxon>
        <taxon>Malaxideae</taxon>
        <taxon>Dendrobiinae</taxon>
        <taxon>Dendrobium</taxon>
    </lineage>
</organism>
<reference evidence="1 2" key="1">
    <citation type="journal article" date="2021" name="Hortic Res">
        <title>Chromosome-scale assembly of the Dendrobium chrysotoxum genome enhances the understanding of orchid evolution.</title>
        <authorList>
            <person name="Zhang Y."/>
            <person name="Zhang G.Q."/>
            <person name="Zhang D."/>
            <person name="Liu X.D."/>
            <person name="Xu X.Y."/>
            <person name="Sun W.H."/>
            <person name="Yu X."/>
            <person name="Zhu X."/>
            <person name="Wang Z.W."/>
            <person name="Zhao X."/>
            <person name="Zhong W.Y."/>
            <person name="Chen H."/>
            <person name="Yin W.L."/>
            <person name="Huang T."/>
            <person name="Niu S.C."/>
            <person name="Liu Z.J."/>
        </authorList>
    </citation>
    <scope>NUCLEOTIDE SEQUENCE [LARGE SCALE GENOMIC DNA]</scope>
    <source>
        <strain evidence="1">Lindl</strain>
    </source>
</reference>
<evidence type="ECO:0000313" key="2">
    <source>
        <dbReference type="Proteomes" id="UP000775213"/>
    </source>
</evidence>
<name>A0AAV7GXD6_DENCH</name>
<keyword evidence="2" id="KW-1185">Reference proteome</keyword>
<protein>
    <submittedName>
        <fullName evidence="1">Uncharacterized protein</fullName>
    </submittedName>
</protein>
<dbReference type="AlphaFoldDB" id="A0AAV7GXD6"/>
<gene>
    <name evidence="1" type="ORF">IEQ34_010553</name>
</gene>
<evidence type="ECO:0000313" key="1">
    <source>
        <dbReference type="EMBL" id="KAH0459890.1"/>
    </source>
</evidence>
<dbReference type="EMBL" id="JAGFBR010000010">
    <property type="protein sequence ID" value="KAH0459890.1"/>
    <property type="molecule type" value="Genomic_DNA"/>
</dbReference>
<proteinExistence type="predicted"/>
<sequence length="62" mass="7280">MYYLKNASGVKKQQNPMADQVLLYHQQSMGDLEFDITTMRLKKSTHHISLKKYRIKLIGIII</sequence>
<comment type="caution">
    <text evidence="1">The sequence shown here is derived from an EMBL/GenBank/DDBJ whole genome shotgun (WGS) entry which is preliminary data.</text>
</comment>
<dbReference type="Proteomes" id="UP000775213">
    <property type="component" value="Unassembled WGS sequence"/>
</dbReference>
<accession>A0AAV7GXD6</accession>